<dbReference type="GO" id="GO:0046961">
    <property type="term" value="F:proton-transporting ATPase activity, rotational mechanism"/>
    <property type="evidence" value="ECO:0007669"/>
    <property type="project" value="InterPro"/>
</dbReference>
<reference evidence="4 5" key="1">
    <citation type="submission" date="2020-02" db="EMBL/GenBank/DDBJ databases">
        <title>Genome sequence of strain AETb3-4.</title>
        <authorList>
            <person name="Gao J."/>
            <person name="Zhang X."/>
        </authorList>
    </citation>
    <scope>NUCLEOTIDE SEQUENCE [LARGE SCALE GENOMIC DNA]</scope>
    <source>
        <strain evidence="4 5">AETb3-4</strain>
    </source>
</reference>
<evidence type="ECO:0000313" key="4">
    <source>
        <dbReference type="EMBL" id="NVM94228.1"/>
    </source>
</evidence>
<dbReference type="InterPro" id="IPR008218">
    <property type="entry name" value="ATPase_V1-cplx_f_g_su"/>
</dbReference>
<accession>A0A7Y7IF90</accession>
<dbReference type="InterPro" id="IPR036906">
    <property type="entry name" value="ATPase_V1_fsu_sf"/>
</dbReference>
<keyword evidence="3" id="KW-0406">Ion transport</keyword>
<dbReference type="SUPFAM" id="SSF159468">
    <property type="entry name" value="AtpF-like"/>
    <property type="match status" value="1"/>
</dbReference>
<evidence type="ECO:0000256" key="1">
    <source>
        <dbReference type="ARBA" id="ARBA00010148"/>
    </source>
</evidence>
<dbReference type="Gene3D" id="3.40.50.10580">
    <property type="entry name" value="ATPase, V1 complex, subunit F"/>
    <property type="match status" value="1"/>
</dbReference>
<evidence type="ECO:0000256" key="2">
    <source>
        <dbReference type="ARBA" id="ARBA00022448"/>
    </source>
</evidence>
<dbReference type="AlphaFoldDB" id="A0A7Y7IF90"/>
<organism evidence="4 5">
    <name type="scientific">Arthrobacter wenxiniae</name>
    <dbReference type="NCBI Taxonomy" id="2713570"/>
    <lineage>
        <taxon>Bacteria</taxon>
        <taxon>Bacillati</taxon>
        <taxon>Actinomycetota</taxon>
        <taxon>Actinomycetes</taxon>
        <taxon>Micrococcales</taxon>
        <taxon>Micrococcaceae</taxon>
        <taxon>Arthrobacter</taxon>
    </lineage>
</organism>
<evidence type="ECO:0000256" key="3">
    <source>
        <dbReference type="ARBA" id="ARBA00023065"/>
    </source>
</evidence>
<dbReference type="EMBL" id="JAAMFM010000004">
    <property type="protein sequence ID" value="NVM94228.1"/>
    <property type="molecule type" value="Genomic_DNA"/>
</dbReference>
<sequence>MGADFKPGSAGPGRIAAIGEDALVEGFRLVGVSVHACTNGPEVLRAWRSLPKDTAVVVLTPRAAQALGPALSDFRSPMTVVLPS</sequence>
<proteinExistence type="inferred from homology"/>
<name>A0A7Y7IF90_9MICC</name>
<protein>
    <recommendedName>
        <fullName evidence="6">ATP synthase F subunit</fullName>
    </recommendedName>
</protein>
<keyword evidence="5" id="KW-1185">Reference proteome</keyword>
<dbReference type="Pfam" id="PF01990">
    <property type="entry name" value="ATP-synt_F"/>
    <property type="match status" value="1"/>
</dbReference>
<comment type="caution">
    <text evidence="4">The sequence shown here is derived from an EMBL/GenBank/DDBJ whole genome shotgun (WGS) entry which is preliminary data.</text>
</comment>
<dbReference type="Proteomes" id="UP000543556">
    <property type="component" value="Unassembled WGS sequence"/>
</dbReference>
<evidence type="ECO:0000313" key="5">
    <source>
        <dbReference type="Proteomes" id="UP000543556"/>
    </source>
</evidence>
<comment type="similarity">
    <text evidence="1">Belongs to the V-ATPase F subunit family.</text>
</comment>
<evidence type="ECO:0008006" key="6">
    <source>
        <dbReference type="Google" id="ProtNLM"/>
    </source>
</evidence>
<gene>
    <name evidence="4" type="ORF">G6034_04750</name>
</gene>
<keyword evidence="2" id="KW-0813">Transport</keyword>